<accession>A0A9P7VC01</accession>
<keyword evidence="11" id="KW-1185">Reference proteome</keyword>
<dbReference type="Proteomes" id="UP000790833">
    <property type="component" value="Unassembled WGS sequence"/>
</dbReference>
<reference evidence="10" key="1">
    <citation type="submission" date="2021-03" db="EMBL/GenBank/DDBJ databases">
        <authorList>
            <person name="Palmer J.M."/>
        </authorList>
    </citation>
    <scope>NUCLEOTIDE SEQUENCE</scope>
    <source>
        <strain evidence="10">ARV_011</strain>
    </source>
</reference>
<comment type="subcellular location">
    <subcellularLocation>
        <location evidence="1">Membrane</location>
        <topology evidence="1">Multi-pass membrane protein</topology>
    </subcellularLocation>
</comment>
<feature type="transmembrane region" description="Helical" evidence="9">
    <location>
        <begin position="442"/>
        <end position="458"/>
    </location>
</feature>
<feature type="transmembrane region" description="Helical" evidence="9">
    <location>
        <begin position="610"/>
        <end position="638"/>
    </location>
</feature>
<keyword evidence="3" id="KW-0813">Transport</keyword>
<feature type="transmembrane region" description="Helical" evidence="9">
    <location>
        <begin position="698"/>
        <end position="716"/>
    </location>
</feature>
<evidence type="ECO:0000256" key="1">
    <source>
        <dbReference type="ARBA" id="ARBA00004141"/>
    </source>
</evidence>
<dbReference type="GO" id="GO:0016020">
    <property type="term" value="C:membrane"/>
    <property type="evidence" value="ECO:0007669"/>
    <property type="project" value="UniProtKB-SubCell"/>
</dbReference>
<dbReference type="EMBL" id="JAHMUF010000005">
    <property type="protein sequence ID" value="KAG7195097.1"/>
    <property type="molecule type" value="Genomic_DNA"/>
</dbReference>
<evidence type="ECO:0000256" key="8">
    <source>
        <dbReference type="ARBA" id="ARBA00023136"/>
    </source>
</evidence>
<dbReference type="GO" id="GO:0035673">
    <property type="term" value="F:oligopeptide transmembrane transporter activity"/>
    <property type="evidence" value="ECO:0007669"/>
    <property type="project" value="InterPro"/>
</dbReference>
<sequence length="906" mass="103299">MAKDTNYIELQQFVPPNGGELESPKQNPSNGKLTAFQRRIVLESLGLAPDAPLERIPHPNQYMIDRIEELDVEIALGILRNALADHSGDVNFSEYDLVSRLMNGASRYLKSPSKDLNLDLKAALREIEEDKTTSGNEYPEYDEMEIKNEEEWAIKVKIQAAFIRYHSIYPEIRSITDPCDDDDTHVETLRVYVIGLVWTLIGSVVNNFFVHRMPSIALGPHTIQILLLPTGKLWERYVPEVTIKLFGFSFDLNSGPWTYKEMMLATIMYSCSAGTPYAIYNIVVMKLDKFYGLKWVTWTFQFLLASSTQFLGFGFALLMKKVCIYPARALWPTILPTIALNRALMRYSESSERDSQFRLSQFSVFYLVFVGSFLYYWIPGYFFTALSNFNWPTWFSPNLIHLINVTGSNEGLGLNPIPSFDWNIIDSDGCLTIPFYTYLNKYIGRIIGFIVILVIYYTDNNWTSYLPINSNHLFDNKGKVYQILKILGNDNLFDETKYQQYGPPYFSAANLVLYGAYFCLYPFAILYHMATEWESMKLAFINIFHTFRDSIRPMNSSNRDARFGRFSEDPHCQMMSKYEEVPDLWFLAVLIVSTVFAVLCVSLYPTETPVWGVFFTIGINLVFLIPITAICSVTGFLFGLNVLVELIVGYAIPNSGLALITLKSYGYNIDNQASNYITDQKLAHYTKLPPKAIFKGQLLSTLLSVFISLLIANWQIDNIPDLCESNQADKLSCPGANTFFYASIQYGEIGPAKVFGGLYPVLKWCFLLGAILVIPCALFKKYGPTNLAKYFQPTIIIGGLLGYAPYNLSYATGGLYFLYFFMYYVKRHYLLWWERYNYILTLALSAGVAFSALLGFFIFLITGFSLDWWGNTISDRGIEGRKGQLAWHNVTDAPDGYIGLRYGSFP</sequence>
<feature type="transmembrane region" description="Helical" evidence="9">
    <location>
        <begin position="584"/>
        <end position="604"/>
    </location>
</feature>
<feature type="transmembrane region" description="Helical" evidence="9">
    <location>
        <begin position="189"/>
        <end position="210"/>
    </location>
</feature>
<evidence type="ECO:0000256" key="2">
    <source>
        <dbReference type="ARBA" id="ARBA00008807"/>
    </source>
</evidence>
<dbReference type="InterPro" id="IPR004648">
    <property type="entry name" value="Oligpept_transpt"/>
</dbReference>
<keyword evidence="6" id="KW-0653">Protein transport</keyword>
<evidence type="ECO:0000256" key="6">
    <source>
        <dbReference type="ARBA" id="ARBA00022927"/>
    </source>
</evidence>
<organism evidence="10 11">
    <name type="scientific">Scheffersomyces spartinae</name>
    <dbReference type="NCBI Taxonomy" id="45513"/>
    <lineage>
        <taxon>Eukaryota</taxon>
        <taxon>Fungi</taxon>
        <taxon>Dikarya</taxon>
        <taxon>Ascomycota</taxon>
        <taxon>Saccharomycotina</taxon>
        <taxon>Pichiomycetes</taxon>
        <taxon>Debaryomycetaceae</taxon>
        <taxon>Scheffersomyces</taxon>
    </lineage>
</organism>
<evidence type="ECO:0000256" key="3">
    <source>
        <dbReference type="ARBA" id="ARBA00022448"/>
    </source>
</evidence>
<dbReference type="NCBIfam" id="TIGR00728">
    <property type="entry name" value="OPT_sfam"/>
    <property type="match status" value="1"/>
</dbReference>
<feature type="transmembrane region" description="Helical" evidence="9">
    <location>
        <begin position="836"/>
        <end position="861"/>
    </location>
</feature>
<feature type="transmembrane region" description="Helical" evidence="9">
    <location>
        <begin position="262"/>
        <end position="283"/>
    </location>
</feature>
<evidence type="ECO:0000256" key="7">
    <source>
        <dbReference type="ARBA" id="ARBA00022989"/>
    </source>
</evidence>
<name>A0A9P7VC01_9ASCO</name>
<dbReference type="GO" id="GO:0015031">
    <property type="term" value="P:protein transport"/>
    <property type="evidence" value="ECO:0007669"/>
    <property type="project" value="UniProtKB-KW"/>
</dbReference>
<evidence type="ECO:0000313" key="11">
    <source>
        <dbReference type="Proteomes" id="UP000790833"/>
    </source>
</evidence>
<dbReference type="GeneID" id="66117588"/>
<comment type="caution">
    <text evidence="10">The sequence shown here is derived from an EMBL/GenBank/DDBJ whole genome shotgun (WGS) entry which is preliminary data.</text>
</comment>
<protein>
    <recommendedName>
        <fullName evidence="12">Oligopeptide transporter</fullName>
    </recommendedName>
</protein>
<evidence type="ECO:0008006" key="12">
    <source>
        <dbReference type="Google" id="ProtNLM"/>
    </source>
</evidence>
<feature type="transmembrane region" description="Helical" evidence="9">
    <location>
        <begin position="800"/>
        <end position="824"/>
    </location>
</feature>
<evidence type="ECO:0000256" key="5">
    <source>
        <dbReference type="ARBA" id="ARBA00022856"/>
    </source>
</evidence>
<evidence type="ECO:0000256" key="4">
    <source>
        <dbReference type="ARBA" id="ARBA00022692"/>
    </source>
</evidence>
<evidence type="ECO:0000256" key="9">
    <source>
        <dbReference type="SAM" id="Phobius"/>
    </source>
</evidence>
<comment type="similarity">
    <text evidence="2">Belongs to the oligopeptide OPT transporter family.</text>
</comment>
<keyword evidence="8 9" id="KW-0472">Membrane</keyword>
<keyword evidence="4 9" id="KW-0812">Transmembrane</keyword>
<keyword evidence="7 9" id="KW-1133">Transmembrane helix</keyword>
<dbReference type="RefSeq" id="XP_043050644.1">
    <property type="nucleotide sequence ID" value="XM_043194893.1"/>
</dbReference>
<gene>
    <name evidence="10" type="ORF">KQ657_004214</name>
</gene>
<dbReference type="Pfam" id="PF03169">
    <property type="entry name" value="OPT"/>
    <property type="match status" value="1"/>
</dbReference>
<keyword evidence="5" id="KW-0571">Peptide transport</keyword>
<evidence type="ECO:0000313" key="10">
    <source>
        <dbReference type="EMBL" id="KAG7195097.1"/>
    </source>
</evidence>
<feature type="transmembrane region" description="Helical" evidence="9">
    <location>
        <begin position="295"/>
        <end position="317"/>
    </location>
</feature>
<dbReference type="InterPro" id="IPR004813">
    <property type="entry name" value="OPT"/>
</dbReference>
<feature type="transmembrane region" description="Helical" evidence="9">
    <location>
        <begin position="761"/>
        <end position="779"/>
    </location>
</feature>
<dbReference type="OrthoDB" id="9986677at2759"/>
<dbReference type="PANTHER" id="PTHR22601">
    <property type="entry name" value="ISP4 LIKE PROTEIN"/>
    <property type="match status" value="1"/>
</dbReference>
<proteinExistence type="inferred from homology"/>
<feature type="transmembrane region" description="Helical" evidence="9">
    <location>
        <begin position="505"/>
        <end position="527"/>
    </location>
</feature>
<dbReference type="AlphaFoldDB" id="A0A9P7VC01"/>
<dbReference type="NCBIfam" id="TIGR00727">
    <property type="entry name" value="ISP4_OPT"/>
    <property type="match status" value="1"/>
</dbReference>
<feature type="transmembrane region" description="Helical" evidence="9">
    <location>
        <begin position="359"/>
        <end position="378"/>
    </location>
</feature>